<accession>A0A345CTD9</accession>
<feature type="signal peptide" evidence="1">
    <location>
        <begin position="1"/>
        <end position="24"/>
    </location>
</feature>
<evidence type="ECO:0000256" key="1">
    <source>
        <dbReference type="SAM" id="SignalP"/>
    </source>
</evidence>
<keyword evidence="1" id="KW-0732">Signal</keyword>
<feature type="chain" id="PRO_5016989147" evidence="1">
    <location>
        <begin position="25"/>
        <end position="113"/>
    </location>
</feature>
<protein>
    <submittedName>
        <fullName evidence="2">DUF2502 domain-containing protein</fullName>
    </submittedName>
</protein>
<gene>
    <name evidence="2" type="ORF">AV903_12770</name>
</gene>
<reference evidence="2 3" key="1">
    <citation type="submission" date="2016-01" db="EMBL/GenBank/DDBJ databases">
        <authorList>
            <person name="Oliw E.H."/>
        </authorList>
    </citation>
    <scope>NUCLEOTIDE SEQUENCE [LARGE SCALE GENOMIC DNA]</scope>
    <source>
        <strain evidence="2 3">MDcuke</strain>
    </source>
</reference>
<organism evidence="2 3">
    <name type="scientific">Erwinia tracheiphila</name>
    <dbReference type="NCBI Taxonomy" id="65700"/>
    <lineage>
        <taxon>Bacteria</taxon>
        <taxon>Pseudomonadati</taxon>
        <taxon>Pseudomonadota</taxon>
        <taxon>Gammaproteobacteria</taxon>
        <taxon>Enterobacterales</taxon>
        <taxon>Erwiniaceae</taxon>
        <taxon>Erwinia</taxon>
    </lineage>
</organism>
<evidence type="ECO:0000313" key="3">
    <source>
        <dbReference type="Proteomes" id="UP000264980"/>
    </source>
</evidence>
<name>A0A345CTD9_9GAMM</name>
<sequence>MKRLSIVVALLACLPPLAVKTAQADGADIVLAPGVQLHVSDHDPHGRYWGGGRLRDQQDWDNYRDDEERCWCYQQWRRHEAWRQHEEWRRHREWERERRWHDDKRYRDENPYP</sequence>
<evidence type="ECO:0000313" key="2">
    <source>
        <dbReference type="EMBL" id="AXF76706.1"/>
    </source>
</evidence>
<dbReference type="AlphaFoldDB" id="A0A345CTD9"/>
<dbReference type="EMBL" id="CP013970">
    <property type="protein sequence ID" value="AXF76706.1"/>
    <property type="molecule type" value="Genomic_DNA"/>
</dbReference>
<proteinExistence type="predicted"/>
<dbReference type="Proteomes" id="UP000264980">
    <property type="component" value="Chromosome"/>
</dbReference>
<dbReference type="RefSeq" id="WP_233480213.1">
    <property type="nucleotide sequence ID" value="NZ_CP013970.1"/>
</dbReference>